<protein>
    <recommendedName>
        <fullName evidence="3">DUF3408 domain-containing protein</fullName>
    </recommendedName>
</protein>
<organism evidence="1 2">
    <name type="scientific">Hymenobacter artigasi</name>
    <dbReference type="NCBI Taxonomy" id="2719616"/>
    <lineage>
        <taxon>Bacteria</taxon>
        <taxon>Pseudomonadati</taxon>
        <taxon>Bacteroidota</taxon>
        <taxon>Cytophagia</taxon>
        <taxon>Cytophagales</taxon>
        <taxon>Hymenobacteraceae</taxon>
        <taxon>Hymenobacter</taxon>
    </lineage>
</organism>
<dbReference type="EMBL" id="JAAVTK010000031">
    <property type="protein sequence ID" value="NKI92045.1"/>
    <property type="molecule type" value="Genomic_DNA"/>
</dbReference>
<evidence type="ECO:0000313" key="2">
    <source>
        <dbReference type="Proteomes" id="UP000717634"/>
    </source>
</evidence>
<reference evidence="1 2" key="1">
    <citation type="submission" date="2020-03" db="EMBL/GenBank/DDBJ databases">
        <title>Genomic Encyclopedia of Type Strains, Phase IV (KMG-V): Genome sequencing to study the core and pangenomes of soil and plant-associated prokaryotes.</title>
        <authorList>
            <person name="Whitman W."/>
        </authorList>
    </citation>
    <scope>NUCLEOTIDE SEQUENCE [LARGE SCALE GENOMIC DNA]</scope>
    <source>
        <strain evidence="1 2">1B</strain>
    </source>
</reference>
<accession>A0ABX1HPC8</accession>
<keyword evidence="2" id="KW-1185">Reference proteome</keyword>
<dbReference type="Proteomes" id="UP000717634">
    <property type="component" value="Unassembled WGS sequence"/>
</dbReference>
<proteinExistence type="predicted"/>
<name>A0ABX1HPC8_9BACT</name>
<dbReference type="RefSeq" id="WP_168675582.1">
    <property type="nucleotide sequence ID" value="NZ_JAAVTK010000031.1"/>
</dbReference>
<comment type="caution">
    <text evidence="1">The sequence shown here is derived from an EMBL/GenBank/DDBJ whole genome shotgun (WGS) entry which is preliminary data.</text>
</comment>
<gene>
    <name evidence="1" type="ORF">HBN54_004669</name>
</gene>
<evidence type="ECO:0008006" key="3">
    <source>
        <dbReference type="Google" id="ProtNLM"/>
    </source>
</evidence>
<sequence length="149" mass="15723">MTDKTPNSEVADFIKNISHEQSATAAANAPAPVVPAQQLPAPVASTPATLAAAAAPVAPEAVQPAPSVAAVLASPERRDLAYFTTPATVATKKQSVYLPVELHRALATVVNLPGVDVSLTDLLANIVQAWRDDHRAEVRKRYRDGERSI</sequence>
<evidence type="ECO:0000313" key="1">
    <source>
        <dbReference type="EMBL" id="NKI92045.1"/>
    </source>
</evidence>